<evidence type="ECO:0000256" key="1">
    <source>
        <dbReference type="SAM" id="MobiDB-lite"/>
    </source>
</evidence>
<accession>A0AB34G265</accession>
<evidence type="ECO:0000313" key="3">
    <source>
        <dbReference type="Proteomes" id="UP001163105"/>
    </source>
</evidence>
<name>A0AB34G265_9HYPO</name>
<sequence length="82" mass="9578">MEDPAVLAASNPHQRRQQHHLTCTHQDWKPAPTPVLPLLLLRLRRGHWILFTNRRAQQHQLWLQTPDLSNSPRAQRRAGTNP</sequence>
<organism evidence="2 3">
    <name type="scientific">Purpureocillium lavendulum</name>
    <dbReference type="NCBI Taxonomy" id="1247861"/>
    <lineage>
        <taxon>Eukaryota</taxon>
        <taxon>Fungi</taxon>
        <taxon>Dikarya</taxon>
        <taxon>Ascomycota</taxon>
        <taxon>Pezizomycotina</taxon>
        <taxon>Sordariomycetes</taxon>
        <taxon>Hypocreomycetidae</taxon>
        <taxon>Hypocreales</taxon>
        <taxon>Ophiocordycipitaceae</taxon>
        <taxon>Purpureocillium</taxon>
    </lineage>
</organism>
<comment type="caution">
    <text evidence="2">The sequence shown here is derived from an EMBL/GenBank/DDBJ whole genome shotgun (WGS) entry which is preliminary data.</text>
</comment>
<dbReference type="Proteomes" id="UP001163105">
    <property type="component" value="Unassembled WGS sequence"/>
</dbReference>
<feature type="region of interest" description="Disordered" evidence="1">
    <location>
        <begin position="1"/>
        <end position="22"/>
    </location>
</feature>
<feature type="region of interest" description="Disordered" evidence="1">
    <location>
        <begin position="62"/>
        <end position="82"/>
    </location>
</feature>
<gene>
    <name evidence="2" type="ORF">O9K51_00345</name>
</gene>
<protein>
    <submittedName>
        <fullName evidence="2">Uncharacterized protein</fullName>
    </submittedName>
</protein>
<keyword evidence="3" id="KW-1185">Reference proteome</keyword>
<reference evidence="2" key="1">
    <citation type="submission" date="2023-01" db="EMBL/GenBank/DDBJ databases">
        <title>The growth and conidiation of Purpureocillium lavendulum are regulated by nitrogen source and histone H3K14 acetylation.</title>
        <authorList>
            <person name="Tang P."/>
            <person name="Han J."/>
            <person name="Zhang C."/>
            <person name="Tang P."/>
            <person name="Qi F."/>
            <person name="Zhang K."/>
            <person name="Liang L."/>
        </authorList>
    </citation>
    <scope>NUCLEOTIDE SEQUENCE</scope>
    <source>
        <strain evidence="2">YMF1.00683</strain>
    </source>
</reference>
<dbReference type="AlphaFoldDB" id="A0AB34G265"/>
<evidence type="ECO:0000313" key="2">
    <source>
        <dbReference type="EMBL" id="KAJ6445584.1"/>
    </source>
</evidence>
<proteinExistence type="predicted"/>
<dbReference type="EMBL" id="JAQHRD010000001">
    <property type="protein sequence ID" value="KAJ6445584.1"/>
    <property type="molecule type" value="Genomic_DNA"/>
</dbReference>